<evidence type="ECO:0000256" key="5">
    <source>
        <dbReference type="ARBA" id="ARBA00022764"/>
    </source>
</evidence>
<dbReference type="Proteomes" id="UP001336835">
    <property type="component" value="Unassembled WGS sequence"/>
</dbReference>
<dbReference type="Gene3D" id="1.10.760.10">
    <property type="entry name" value="Cytochrome c-like domain"/>
    <property type="match status" value="2"/>
</dbReference>
<keyword evidence="11" id="KW-0575">Peroxidase</keyword>
<keyword evidence="4 9" id="KW-0732">Signal</keyword>
<sequence>MKHLKIYLALLASMALLYACSKREANKPAEEPITFVKPANFPSPTYNFEGNPLSNKAFALGKKLFYDVRLSADKSVSCGSCHQQFAAFAQLDHSVSHGVNNCLGKRNAPVLFNLAWQKEFFWDGGAKNLEIVPINAITDACEMGTDLNTIVSLLKGTNPYPQLFADAFGQNSITSQNLLRALTQFTAVMVSANSKYDKVMRNPQQYAFTADEQQGYQLFKDKCASCHQEPLFTDGSYRNNGLDVNSTDEGRKMITGLESDKGKFRVPTLRNIELSTPYMHDGRFNTLEKVLEHYNSGIQQAPNLDPLLKTGIALSATQKQQIISFLKTLTDDEFIKNKIFSEE</sequence>
<feature type="domain" description="Cytochrome c" evidence="10">
    <location>
        <begin position="210"/>
        <end position="330"/>
    </location>
</feature>
<keyword evidence="5" id="KW-0574">Periplasm</keyword>
<dbReference type="PROSITE" id="PS51007">
    <property type="entry name" value="CYTC"/>
    <property type="match status" value="1"/>
</dbReference>
<dbReference type="InterPro" id="IPR009056">
    <property type="entry name" value="Cyt_c-like_dom"/>
</dbReference>
<dbReference type="PANTHER" id="PTHR30600">
    <property type="entry name" value="CYTOCHROME C PEROXIDASE-RELATED"/>
    <property type="match status" value="1"/>
</dbReference>
<dbReference type="Pfam" id="PF00034">
    <property type="entry name" value="Cytochrom_C"/>
    <property type="match status" value="1"/>
</dbReference>
<feature type="signal peptide" evidence="9">
    <location>
        <begin position="1"/>
        <end position="19"/>
    </location>
</feature>
<evidence type="ECO:0000256" key="6">
    <source>
        <dbReference type="ARBA" id="ARBA00023002"/>
    </source>
</evidence>
<dbReference type="RefSeq" id="WP_330106391.1">
    <property type="nucleotide sequence ID" value="NZ_JAZDQT010000001.1"/>
</dbReference>
<organism evidence="11 12">
    <name type="scientific">Pedobacter albus</name>
    <dbReference type="NCBI Taxonomy" id="3113905"/>
    <lineage>
        <taxon>Bacteria</taxon>
        <taxon>Pseudomonadati</taxon>
        <taxon>Bacteroidota</taxon>
        <taxon>Sphingobacteriia</taxon>
        <taxon>Sphingobacteriales</taxon>
        <taxon>Sphingobacteriaceae</taxon>
        <taxon>Pedobacter</taxon>
    </lineage>
</organism>
<evidence type="ECO:0000256" key="7">
    <source>
        <dbReference type="ARBA" id="ARBA00023004"/>
    </source>
</evidence>
<dbReference type="InterPro" id="IPR004852">
    <property type="entry name" value="Di-haem_cyt_c_peroxidsae"/>
</dbReference>
<name>A0ABU7I3G5_9SPHI</name>
<evidence type="ECO:0000256" key="4">
    <source>
        <dbReference type="ARBA" id="ARBA00022729"/>
    </source>
</evidence>
<dbReference type="PIRSF" id="PIRSF000294">
    <property type="entry name" value="Cytochrome-c_peroxidase"/>
    <property type="match status" value="1"/>
</dbReference>
<evidence type="ECO:0000256" key="2">
    <source>
        <dbReference type="ARBA" id="ARBA00022617"/>
    </source>
</evidence>
<dbReference type="Pfam" id="PF03150">
    <property type="entry name" value="CCP_MauG"/>
    <property type="match status" value="1"/>
</dbReference>
<dbReference type="EC" id="1.11.1.5" evidence="11"/>
<dbReference type="InterPro" id="IPR051395">
    <property type="entry name" value="Cytochrome_c_Peroxidase/MauG"/>
</dbReference>
<comment type="subcellular location">
    <subcellularLocation>
        <location evidence="1">Periplasm</location>
    </subcellularLocation>
</comment>
<feature type="chain" id="PRO_5046197904" evidence="9">
    <location>
        <begin position="20"/>
        <end position="343"/>
    </location>
</feature>
<gene>
    <name evidence="11" type="ORF">VRU48_02745</name>
</gene>
<reference evidence="11 12" key="1">
    <citation type="submission" date="2024-01" db="EMBL/GenBank/DDBJ databases">
        <title>Pedobacter sp. nov., isolated from fresh soil.</title>
        <authorList>
            <person name="Le N.T.T."/>
        </authorList>
    </citation>
    <scope>NUCLEOTIDE SEQUENCE [LARGE SCALE GENOMIC DNA]</scope>
    <source>
        <strain evidence="11 12">KR3-3</strain>
    </source>
</reference>
<evidence type="ECO:0000259" key="10">
    <source>
        <dbReference type="PROSITE" id="PS51007"/>
    </source>
</evidence>
<evidence type="ECO:0000256" key="1">
    <source>
        <dbReference type="ARBA" id="ARBA00004418"/>
    </source>
</evidence>
<keyword evidence="3 8" id="KW-0479">Metal-binding</keyword>
<evidence type="ECO:0000313" key="11">
    <source>
        <dbReference type="EMBL" id="MEE1944009.1"/>
    </source>
</evidence>
<keyword evidence="2 8" id="KW-0349">Heme</keyword>
<evidence type="ECO:0000256" key="9">
    <source>
        <dbReference type="SAM" id="SignalP"/>
    </source>
</evidence>
<protein>
    <submittedName>
        <fullName evidence="11">Cytochrome c peroxidase</fullName>
        <ecNumber evidence="11">1.11.1.5</ecNumber>
    </submittedName>
</protein>
<dbReference type="GO" id="GO:0004130">
    <property type="term" value="F:cytochrome-c peroxidase activity"/>
    <property type="evidence" value="ECO:0007669"/>
    <property type="project" value="UniProtKB-EC"/>
</dbReference>
<keyword evidence="12" id="KW-1185">Reference proteome</keyword>
<dbReference type="InterPro" id="IPR036909">
    <property type="entry name" value="Cyt_c-like_dom_sf"/>
</dbReference>
<accession>A0ABU7I3G5</accession>
<proteinExistence type="predicted"/>
<dbReference type="SUPFAM" id="SSF46626">
    <property type="entry name" value="Cytochrome c"/>
    <property type="match status" value="2"/>
</dbReference>
<dbReference type="EMBL" id="JAZDQT010000001">
    <property type="protein sequence ID" value="MEE1944009.1"/>
    <property type="molecule type" value="Genomic_DNA"/>
</dbReference>
<dbReference type="PROSITE" id="PS51257">
    <property type="entry name" value="PROKAR_LIPOPROTEIN"/>
    <property type="match status" value="1"/>
</dbReference>
<keyword evidence="7 8" id="KW-0408">Iron</keyword>
<keyword evidence="6 11" id="KW-0560">Oxidoreductase</keyword>
<comment type="caution">
    <text evidence="11">The sequence shown here is derived from an EMBL/GenBank/DDBJ whole genome shotgun (WGS) entry which is preliminary data.</text>
</comment>
<evidence type="ECO:0000313" key="12">
    <source>
        <dbReference type="Proteomes" id="UP001336835"/>
    </source>
</evidence>
<evidence type="ECO:0000256" key="8">
    <source>
        <dbReference type="PROSITE-ProRule" id="PRU00433"/>
    </source>
</evidence>
<evidence type="ECO:0000256" key="3">
    <source>
        <dbReference type="ARBA" id="ARBA00022723"/>
    </source>
</evidence>
<dbReference type="InterPro" id="IPR026259">
    <property type="entry name" value="MauG/Cytc_peroxidase"/>
</dbReference>